<proteinExistence type="predicted"/>
<dbReference type="OrthoDB" id="10443109at2759"/>
<name>A0A124GQQ9_PENFR</name>
<evidence type="ECO:0000313" key="2">
    <source>
        <dbReference type="Proteomes" id="UP000055045"/>
    </source>
</evidence>
<sequence>MIIQKFRNFTHSQLAYGFSGHHVTVQQLDQLAVILQNGTKQSNISELPNLAQSPIARLSPFDRLHPLRWQLCRNSRFSSHPPILASLRRGKIPLRFSTGTPFACRIASSNRTQSHGALVGLGQPLTL</sequence>
<dbReference type="AlphaFoldDB" id="A0A124GQQ9"/>
<comment type="caution">
    <text evidence="1">The sequence shown here is derived from an EMBL/GenBank/DDBJ whole genome shotgun (WGS) entry which is preliminary data.</text>
</comment>
<dbReference type="EMBL" id="LLXE01000254">
    <property type="protein sequence ID" value="KUM58897.1"/>
    <property type="molecule type" value="Genomic_DNA"/>
</dbReference>
<gene>
    <name evidence="1" type="ORF">ACN42_g8246</name>
</gene>
<organism evidence="1 2">
    <name type="scientific">Penicillium freii</name>
    <dbReference type="NCBI Taxonomy" id="48697"/>
    <lineage>
        <taxon>Eukaryota</taxon>
        <taxon>Fungi</taxon>
        <taxon>Dikarya</taxon>
        <taxon>Ascomycota</taxon>
        <taxon>Pezizomycotina</taxon>
        <taxon>Eurotiomycetes</taxon>
        <taxon>Eurotiomycetidae</taxon>
        <taxon>Eurotiales</taxon>
        <taxon>Aspergillaceae</taxon>
        <taxon>Penicillium</taxon>
    </lineage>
</organism>
<reference evidence="1 2" key="1">
    <citation type="submission" date="2015-10" db="EMBL/GenBank/DDBJ databases">
        <title>Genome sequencing of Penicillium freii.</title>
        <authorList>
            <person name="Nguyen H.D."/>
            <person name="Visagie C.M."/>
            <person name="Seifert K.A."/>
        </authorList>
    </citation>
    <scope>NUCLEOTIDE SEQUENCE [LARGE SCALE GENOMIC DNA]</scope>
    <source>
        <strain evidence="1 2">DAOM 242723</strain>
    </source>
</reference>
<keyword evidence="2" id="KW-1185">Reference proteome</keyword>
<evidence type="ECO:0000313" key="1">
    <source>
        <dbReference type="EMBL" id="KUM58897.1"/>
    </source>
</evidence>
<dbReference type="Proteomes" id="UP000055045">
    <property type="component" value="Unassembled WGS sequence"/>
</dbReference>
<protein>
    <submittedName>
        <fullName evidence="1">Uncharacterized protein</fullName>
    </submittedName>
</protein>
<accession>A0A124GQQ9</accession>